<evidence type="ECO:0000313" key="2">
    <source>
        <dbReference type="EMBL" id="QEM12376.1"/>
    </source>
</evidence>
<dbReference type="AlphaFoldDB" id="A0A5C1I3E1"/>
<evidence type="ECO:0000259" key="1">
    <source>
        <dbReference type="Pfam" id="PF20283"/>
    </source>
</evidence>
<feature type="domain" description="ABC-three component systems C-terminal" evidence="1">
    <location>
        <begin position="273"/>
        <end position="392"/>
    </location>
</feature>
<reference evidence="2" key="1">
    <citation type="submission" date="2019-08" db="EMBL/GenBank/DDBJ databases">
        <title>Comparative genome analysis confer to the adaptation heavy metal polluted environment.</title>
        <authorList>
            <person name="Li Y."/>
        </authorList>
    </citation>
    <scope>NUCLEOTIDE SEQUENCE [LARGE SCALE GENOMIC DNA]</scope>
    <source>
        <strain evidence="2">P1</strain>
    </source>
</reference>
<protein>
    <recommendedName>
        <fullName evidence="1">ABC-three component systems C-terminal domain-containing protein</fullName>
    </recommendedName>
</protein>
<dbReference type="Pfam" id="PF20283">
    <property type="entry name" value="CTD7"/>
    <property type="match status" value="1"/>
</dbReference>
<dbReference type="EMBL" id="CP043450">
    <property type="protein sequence ID" value="QEM12376.1"/>
    <property type="molecule type" value="Genomic_DNA"/>
</dbReference>
<dbReference type="OrthoDB" id="2786695at2"/>
<dbReference type="KEGG" id="mrub:DEO27_020930"/>
<sequence>MAKSLKTNQHSAPGPMLGYLFQIERALLWLSTSTEKGYIAIETDDDLVINLKNNKNLGIYYEQDKSAAMSNRNPFSNKSLDLWKTLHIWVMNINNSTIDLDSSQFLLVTNKVVGTCLIKSIVSLKDNDTEFQNKITELLNNGKSSATQEIKDYALEVEALDATTRTKLFKNIVVLDLNYVHDRSQFKSFVKDNLHVSNSVPFNSMYKDLLGWLTDLIIEKWINNEQAIISGEELNTYFNDMLVRYMSKPFIERAKDVLPVQDSLRALHKKDNFVKQLDWIDMEEQDILKAIDDFLRARWERVRFAKEGNIPSKKDFISMDDDLFERWENLQKPIKRSCSDDIERKNKGYELYWAVMNHKAKLANYDTEQSYTTKGAYHLMANEFRLGWHFGWDKLKDEL</sequence>
<accession>A0A5C1I3E1</accession>
<dbReference type="InterPro" id="IPR046913">
    <property type="entry name" value="ABC-3C_CTD7"/>
</dbReference>
<evidence type="ECO:0000313" key="3">
    <source>
        <dbReference type="Proteomes" id="UP000251402"/>
    </source>
</evidence>
<organism evidence="2 3">
    <name type="scientific">Mucilaginibacter rubeus</name>
    <dbReference type="NCBI Taxonomy" id="2027860"/>
    <lineage>
        <taxon>Bacteria</taxon>
        <taxon>Pseudomonadati</taxon>
        <taxon>Bacteroidota</taxon>
        <taxon>Sphingobacteriia</taxon>
        <taxon>Sphingobacteriales</taxon>
        <taxon>Sphingobacteriaceae</taxon>
        <taxon>Mucilaginibacter</taxon>
    </lineage>
</organism>
<gene>
    <name evidence="2" type="ORF">DEO27_020930</name>
</gene>
<dbReference type="RefSeq" id="WP_112575098.1">
    <property type="nucleotide sequence ID" value="NZ_CP043450.1"/>
</dbReference>
<dbReference type="Proteomes" id="UP000251402">
    <property type="component" value="Chromosome"/>
</dbReference>
<name>A0A5C1I3E1_9SPHI</name>
<keyword evidence="3" id="KW-1185">Reference proteome</keyword>
<proteinExistence type="predicted"/>